<dbReference type="Gene3D" id="1.20.1720.10">
    <property type="entry name" value="Multidrug resistance protein D"/>
    <property type="match status" value="1"/>
</dbReference>
<feature type="transmembrane region" description="Helical" evidence="7">
    <location>
        <begin position="214"/>
        <end position="236"/>
    </location>
</feature>
<keyword evidence="4 7" id="KW-1133">Transmembrane helix</keyword>
<evidence type="ECO:0000256" key="5">
    <source>
        <dbReference type="ARBA" id="ARBA00023136"/>
    </source>
</evidence>
<dbReference type="InterPro" id="IPR011701">
    <property type="entry name" value="MFS"/>
</dbReference>
<dbReference type="Pfam" id="PF07690">
    <property type="entry name" value="MFS_1"/>
    <property type="match status" value="1"/>
</dbReference>
<name>A0A2J6RCC5_HYAVF</name>
<evidence type="ECO:0000256" key="3">
    <source>
        <dbReference type="ARBA" id="ARBA00022692"/>
    </source>
</evidence>
<feature type="transmembrane region" description="Helical" evidence="7">
    <location>
        <begin position="364"/>
        <end position="383"/>
    </location>
</feature>
<evidence type="ECO:0000256" key="6">
    <source>
        <dbReference type="SAM" id="MobiDB-lite"/>
    </source>
</evidence>
<feature type="transmembrane region" description="Helical" evidence="7">
    <location>
        <begin position="390"/>
        <end position="409"/>
    </location>
</feature>
<keyword evidence="3 7" id="KW-0812">Transmembrane</keyword>
<dbReference type="OrthoDB" id="10021397at2759"/>
<accession>A0A2J6RCC5</accession>
<organism evidence="9 10">
    <name type="scientific">Hyaloscypha variabilis (strain UAMH 11265 / GT02V1 / F)</name>
    <name type="common">Meliniomyces variabilis</name>
    <dbReference type="NCBI Taxonomy" id="1149755"/>
    <lineage>
        <taxon>Eukaryota</taxon>
        <taxon>Fungi</taxon>
        <taxon>Dikarya</taxon>
        <taxon>Ascomycota</taxon>
        <taxon>Pezizomycotina</taxon>
        <taxon>Leotiomycetes</taxon>
        <taxon>Helotiales</taxon>
        <taxon>Hyaloscyphaceae</taxon>
        <taxon>Hyaloscypha</taxon>
        <taxon>Hyaloscypha variabilis</taxon>
    </lineage>
</organism>
<dbReference type="PANTHER" id="PTHR23501:SF193">
    <property type="entry name" value="MULTIDRUG TRANSPORTER, PUTATIVE (AFU_ORTHOLOGUE AFUA_8G00940)-RELATED"/>
    <property type="match status" value="1"/>
</dbReference>
<dbReference type="AlphaFoldDB" id="A0A2J6RCC5"/>
<comment type="similarity">
    <text evidence="2">Belongs to the major facilitator superfamily. TCR/Tet family.</text>
</comment>
<dbReference type="InterPro" id="IPR036259">
    <property type="entry name" value="MFS_trans_sf"/>
</dbReference>
<dbReference type="PRINTS" id="PR01035">
    <property type="entry name" value="TCRTETA"/>
</dbReference>
<evidence type="ECO:0000259" key="8">
    <source>
        <dbReference type="PROSITE" id="PS50850"/>
    </source>
</evidence>
<dbReference type="InterPro" id="IPR020846">
    <property type="entry name" value="MFS_dom"/>
</dbReference>
<feature type="transmembrane region" description="Helical" evidence="7">
    <location>
        <begin position="61"/>
        <end position="87"/>
    </location>
</feature>
<evidence type="ECO:0000256" key="7">
    <source>
        <dbReference type="SAM" id="Phobius"/>
    </source>
</evidence>
<dbReference type="PANTHER" id="PTHR23501">
    <property type="entry name" value="MAJOR FACILITATOR SUPERFAMILY"/>
    <property type="match status" value="1"/>
</dbReference>
<dbReference type="Gene3D" id="1.20.1250.20">
    <property type="entry name" value="MFS general substrate transporter like domains"/>
    <property type="match status" value="1"/>
</dbReference>
<evidence type="ECO:0000256" key="2">
    <source>
        <dbReference type="ARBA" id="ARBA00007520"/>
    </source>
</evidence>
<feature type="transmembrane region" description="Helical" evidence="7">
    <location>
        <begin position="185"/>
        <end position="208"/>
    </location>
</feature>
<evidence type="ECO:0000256" key="1">
    <source>
        <dbReference type="ARBA" id="ARBA00004141"/>
    </source>
</evidence>
<dbReference type="SUPFAM" id="SSF103473">
    <property type="entry name" value="MFS general substrate transporter"/>
    <property type="match status" value="1"/>
</dbReference>
<protein>
    <submittedName>
        <fullName evidence="9">MFS transporter</fullName>
    </submittedName>
</protein>
<proteinExistence type="inferred from homology"/>
<feature type="transmembrane region" description="Helical" evidence="7">
    <location>
        <begin position="154"/>
        <end position="178"/>
    </location>
</feature>
<feature type="transmembrane region" description="Helical" evidence="7">
    <location>
        <begin position="256"/>
        <end position="273"/>
    </location>
</feature>
<sequence>MASSSINFAERLSNSIPTASDRSVHAIPASEVISTNEVPGEGHPQDEEKAGNSTQLGGYRLYAVAIGVLFGSLMMAMDISIIGTAIPSILSDFGNISQLAWYPAAYTFAVCALTPLAGKMAVVFPLNWVYLSFSGIFLLGSIVCGCAPTSNAFIAGRAVAGVGAAGVASNGMTILVTISDFRKKMLFVGLAAACFGIGLVLGPVLGGVFTERLTWRWCFWINIPFIAITITVIFLFFKPTKSRPETIIARLRRLDLIGFAIFVPALFMFLLALQRGGQVNPWKSATIIGLFIGSGIAMMVFVAWEGHKRDEAMIPRKAVMRRTVVFTCLFAFCHMGSLGLAPYYLPEWFQVVEDIDPLQSGVRMLPTVIAQILATMTASRLALKIKYYNFWFILAPMFMVTSSALYTQFTAFSTPESHWIGFQVIQGIGGGFGMQMSSLAVQLELIDSPELVPVGIALVTFTQYLGSSVLQVVAGTIFNNVLLQQLTSHAGLTAAQRDLLIIGQIRQVREITGQNFPTLLDPILESYNSAITRIFVSIQTPLLTFQMADEIVDTNEVHEFLQFVPVAGTIAAFFLAFGIKWTKIPDTKNPVIEPQITEPEPEPEHERKDSGSNQEN</sequence>
<gene>
    <name evidence="9" type="ORF">L207DRAFT_465819</name>
</gene>
<feature type="domain" description="Major facilitator superfamily (MFS) profile" evidence="8">
    <location>
        <begin position="64"/>
        <end position="506"/>
    </location>
</feature>
<keyword evidence="10" id="KW-1185">Reference proteome</keyword>
<feature type="transmembrane region" description="Helical" evidence="7">
    <location>
        <begin position="324"/>
        <end position="344"/>
    </location>
</feature>
<keyword evidence="5 7" id="KW-0472">Membrane</keyword>
<comment type="subcellular location">
    <subcellularLocation>
        <location evidence="1">Membrane</location>
        <topology evidence="1">Multi-pass membrane protein</topology>
    </subcellularLocation>
</comment>
<reference evidence="9 10" key="1">
    <citation type="submission" date="2016-04" db="EMBL/GenBank/DDBJ databases">
        <title>A degradative enzymes factory behind the ericoid mycorrhizal symbiosis.</title>
        <authorList>
            <consortium name="DOE Joint Genome Institute"/>
            <person name="Martino E."/>
            <person name="Morin E."/>
            <person name="Grelet G."/>
            <person name="Kuo A."/>
            <person name="Kohler A."/>
            <person name="Daghino S."/>
            <person name="Barry K."/>
            <person name="Choi C."/>
            <person name="Cichocki N."/>
            <person name="Clum A."/>
            <person name="Copeland A."/>
            <person name="Hainaut M."/>
            <person name="Haridas S."/>
            <person name="Labutti K."/>
            <person name="Lindquist E."/>
            <person name="Lipzen A."/>
            <person name="Khouja H.-R."/>
            <person name="Murat C."/>
            <person name="Ohm R."/>
            <person name="Olson A."/>
            <person name="Spatafora J."/>
            <person name="Veneault-Fourrey C."/>
            <person name="Henrissat B."/>
            <person name="Grigoriev I."/>
            <person name="Martin F."/>
            <person name="Perotto S."/>
        </authorList>
    </citation>
    <scope>NUCLEOTIDE SEQUENCE [LARGE SCALE GENOMIC DNA]</scope>
    <source>
        <strain evidence="9 10">F</strain>
    </source>
</reference>
<dbReference type="Proteomes" id="UP000235786">
    <property type="component" value="Unassembled WGS sequence"/>
</dbReference>
<feature type="transmembrane region" description="Helical" evidence="7">
    <location>
        <begin position="285"/>
        <end position="304"/>
    </location>
</feature>
<dbReference type="InterPro" id="IPR001958">
    <property type="entry name" value="Tet-R_TetA/multi-R_MdtG-like"/>
</dbReference>
<dbReference type="GO" id="GO:0005886">
    <property type="term" value="C:plasma membrane"/>
    <property type="evidence" value="ECO:0007669"/>
    <property type="project" value="TreeGrafter"/>
</dbReference>
<feature type="transmembrane region" description="Helical" evidence="7">
    <location>
        <begin position="99"/>
        <end position="116"/>
    </location>
</feature>
<dbReference type="EMBL" id="KZ613951">
    <property type="protein sequence ID" value="PMD36170.1"/>
    <property type="molecule type" value="Genomic_DNA"/>
</dbReference>
<feature type="transmembrane region" description="Helical" evidence="7">
    <location>
        <begin position="128"/>
        <end position="148"/>
    </location>
</feature>
<dbReference type="GO" id="GO:0022857">
    <property type="term" value="F:transmembrane transporter activity"/>
    <property type="evidence" value="ECO:0007669"/>
    <property type="project" value="InterPro"/>
</dbReference>
<feature type="region of interest" description="Disordered" evidence="6">
    <location>
        <begin position="589"/>
        <end position="616"/>
    </location>
</feature>
<evidence type="ECO:0000313" key="9">
    <source>
        <dbReference type="EMBL" id="PMD36170.1"/>
    </source>
</evidence>
<feature type="transmembrane region" description="Helical" evidence="7">
    <location>
        <begin position="560"/>
        <end position="579"/>
    </location>
</feature>
<evidence type="ECO:0000313" key="10">
    <source>
        <dbReference type="Proteomes" id="UP000235786"/>
    </source>
</evidence>
<evidence type="ECO:0000256" key="4">
    <source>
        <dbReference type="ARBA" id="ARBA00022989"/>
    </source>
</evidence>
<dbReference type="PROSITE" id="PS50850">
    <property type="entry name" value="MFS"/>
    <property type="match status" value="1"/>
</dbReference>